<keyword evidence="1" id="KW-0732">Signal</keyword>
<dbReference type="EMBL" id="JAYFUL010000019">
    <property type="protein sequence ID" value="MEA5258678.1"/>
    <property type="molecule type" value="Genomic_DNA"/>
</dbReference>
<dbReference type="Proteomes" id="UP001304671">
    <property type="component" value="Unassembled WGS sequence"/>
</dbReference>
<dbReference type="RefSeq" id="WP_323249950.1">
    <property type="nucleotide sequence ID" value="NZ_JAYFUL010000019.1"/>
</dbReference>
<keyword evidence="3" id="KW-1185">Reference proteome</keyword>
<gene>
    <name evidence="2" type="ORF">VB264_12850</name>
</gene>
<feature type="chain" id="PRO_5046551562" evidence="1">
    <location>
        <begin position="22"/>
        <end position="288"/>
    </location>
</feature>
<proteinExistence type="predicted"/>
<evidence type="ECO:0000313" key="3">
    <source>
        <dbReference type="Proteomes" id="UP001304671"/>
    </source>
</evidence>
<sequence length="288" mass="33297">MKYILTILVIFSLPTSMFSQGELANKTISTQIEIIPQSDPTTNSTSKNGVTFVQNIGTQEKTYLRETKIKLKSNDLLQISRVIKRIKVKIRIKTEEKIYDSENTFDRDFTTESLGKRYDSYINNPEESIFNVKTNTFESTYRNEMFQSVWQESIRLHPVDEWDYLLLNKPTFSLNEIWTDTIKTKKATFINTYQCLKFNNNQALITLKSQVISNSTYQSRKISNIAITSGISSNYYEGELLVDKNTKLISTINLTHTTQQTSNTMEMHLQSEKSSKISIKNQIKDNAK</sequence>
<organism evidence="2 3">
    <name type="scientific">Arcicella aquatica</name>
    <dbReference type="NCBI Taxonomy" id="217141"/>
    <lineage>
        <taxon>Bacteria</taxon>
        <taxon>Pseudomonadati</taxon>
        <taxon>Bacteroidota</taxon>
        <taxon>Cytophagia</taxon>
        <taxon>Cytophagales</taxon>
        <taxon>Flectobacillaceae</taxon>
        <taxon>Arcicella</taxon>
    </lineage>
</organism>
<protein>
    <submittedName>
        <fullName evidence="2">Uncharacterized protein</fullName>
    </submittedName>
</protein>
<accession>A0ABU5QNU1</accession>
<feature type="signal peptide" evidence="1">
    <location>
        <begin position="1"/>
        <end position="21"/>
    </location>
</feature>
<evidence type="ECO:0000313" key="2">
    <source>
        <dbReference type="EMBL" id="MEA5258678.1"/>
    </source>
</evidence>
<reference evidence="2 3" key="1">
    <citation type="submission" date="2023-12" db="EMBL/GenBank/DDBJ databases">
        <title>Novel species of the genus Arcicella isolated from rivers.</title>
        <authorList>
            <person name="Lu H."/>
        </authorList>
    </citation>
    <scope>NUCLEOTIDE SEQUENCE [LARGE SCALE GENOMIC DNA]</scope>
    <source>
        <strain evidence="2 3">LMG 21963</strain>
    </source>
</reference>
<comment type="caution">
    <text evidence="2">The sequence shown here is derived from an EMBL/GenBank/DDBJ whole genome shotgun (WGS) entry which is preliminary data.</text>
</comment>
<evidence type="ECO:0000256" key="1">
    <source>
        <dbReference type="SAM" id="SignalP"/>
    </source>
</evidence>
<name>A0ABU5QNU1_9BACT</name>